<sequence length="153" mass="15636">MALKRNAPLLLAATVGVAGGLYAFNQPLKQYTEDQKTHDSVRRSSDNQPQPGAAKGGASPVPPLHTGGSTASSASAPTIAGASAESRRSGSVDHEAPMRSKSDAKQQDGTQGGGMGVKEMRERKMAGQGLPSPQGGDTKAQAKPAQPGYSDPQ</sequence>
<comment type="caution">
    <text evidence="2">The sequence shown here is derived from an EMBL/GenBank/DDBJ whole genome shotgun (WGS) entry which is preliminary data.</text>
</comment>
<evidence type="ECO:0000313" key="3">
    <source>
        <dbReference type="Proteomes" id="UP000812966"/>
    </source>
</evidence>
<dbReference type="Proteomes" id="UP000812966">
    <property type="component" value="Unassembled WGS sequence"/>
</dbReference>
<name>A0A8K0JG01_9TREE</name>
<feature type="compositionally biased region" description="Basic and acidic residues" evidence="1">
    <location>
        <begin position="85"/>
        <end position="106"/>
    </location>
</feature>
<keyword evidence="3" id="KW-1185">Reference proteome</keyword>
<accession>A0A8K0JG01</accession>
<protein>
    <submittedName>
        <fullName evidence="2">Uncharacterized protein</fullName>
    </submittedName>
</protein>
<dbReference type="EMBL" id="JABELV010000166">
    <property type="protein sequence ID" value="KAG7528825.1"/>
    <property type="molecule type" value="Genomic_DNA"/>
</dbReference>
<evidence type="ECO:0000313" key="2">
    <source>
        <dbReference type="EMBL" id="KAG7528825.1"/>
    </source>
</evidence>
<dbReference type="InterPro" id="IPR057394">
    <property type="entry name" value="PIGBOS1"/>
</dbReference>
<feature type="compositionally biased region" description="Basic and acidic residues" evidence="1">
    <location>
        <begin position="33"/>
        <end position="45"/>
    </location>
</feature>
<evidence type="ECO:0000256" key="1">
    <source>
        <dbReference type="SAM" id="MobiDB-lite"/>
    </source>
</evidence>
<proteinExistence type="predicted"/>
<dbReference type="Pfam" id="PF23670">
    <property type="entry name" value="PIGBOS1"/>
    <property type="match status" value="1"/>
</dbReference>
<feature type="compositionally biased region" description="Low complexity" evidence="1">
    <location>
        <begin position="66"/>
        <end position="84"/>
    </location>
</feature>
<gene>
    <name evidence="2" type="ORF">FFLO_05924</name>
</gene>
<organism evidence="2 3">
    <name type="scientific">Filobasidium floriforme</name>
    <dbReference type="NCBI Taxonomy" id="5210"/>
    <lineage>
        <taxon>Eukaryota</taxon>
        <taxon>Fungi</taxon>
        <taxon>Dikarya</taxon>
        <taxon>Basidiomycota</taxon>
        <taxon>Agaricomycotina</taxon>
        <taxon>Tremellomycetes</taxon>
        <taxon>Filobasidiales</taxon>
        <taxon>Filobasidiaceae</taxon>
        <taxon>Filobasidium</taxon>
    </lineage>
</organism>
<reference evidence="2" key="1">
    <citation type="submission" date="2020-04" db="EMBL/GenBank/DDBJ databases">
        <title>Analysis of mating type loci in Filobasidium floriforme.</title>
        <authorList>
            <person name="Nowrousian M."/>
        </authorList>
    </citation>
    <scope>NUCLEOTIDE SEQUENCE</scope>
    <source>
        <strain evidence="2">CBS 6242</strain>
    </source>
</reference>
<dbReference type="AlphaFoldDB" id="A0A8K0JG01"/>
<dbReference type="OrthoDB" id="2561529at2759"/>
<feature type="region of interest" description="Disordered" evidence="1">
    <location>
        <begin position="33"/>
        <end position="153"/>
    </location>
</feature>